<dbReference type="InterPro" id="IPR018448">
    <property type="entry name" value="TatB"/>
</dbReference>
<dbReference type="PANTHER" id="PTHR33162:SF1">
    <property type="entry name" value="SEC-INDEPENDENT PROTEIN TRANSLOCASE PROTEIN TATA, CHLOROPLASTIC"/>
    <property type="match status" value="1"/>
</dbReference>
<keyword evidence="5" id="KW-0653">Protein transport</keyword>
<evidence type="ECO:0000256" key="2">
    <source>
        <dbReference type="ARBA" id="ARBA00022448"/>
    </source>
</evidence>
<keyword evidence="7" id="KW-0811">Translocation</keyword>
<proteinExistence type="predicted"/>
<evidence type="ECO:0000256" key="7">
    <source>
        <dbReference type="ARBA" id="ARBA00023010"/>
    </source>
</evidence>
<dbReference type="Pfam" id="PF02416">
    <property type="entry name" value="TatA_B_E"/>
    <property type="match status" value="1"/>
</dbReference>
<keyword evidence="6" id="KW-1133">Transmembrane helix</keyword>
<dbReference type="GO" id="GO:0043953">
    <property type="term" value="P:protein transport by the Tat complex"/>
    <property type="evidence" value="ECO:0007669"/>
    <property type="project" value="InterPro"/>
</dbReference>
<accession>A0A841G7R0</accession>
<dbReference type="PRINTS" id="PR01506">
    <property type="entry name" value="TATBPROTEIN"/>
</dbReference>
<dbReference type="InterPro" id="IPR003369">
    <property type="entry name" value="TatA/B/E"/>
</dbReference>
<organism evidence="9 10">
    <name type="scientific">Tolumonas osonensis</name>
    <dbReference type="NCBI Taxonomy" id="675874"/>
    <lineage>
        <taxon>Bacteria</taxon>
        <taxon>Pseudomonadati</taxon>
        <taxon>Pseudomonadota</taxon>
        <taxon>Gammaproteobacteria</taxon>
        <taxon>Aeromonadales</taxon>
        <taxon>Aeromonadaceae</taxon>
        <taxon>Tolumonas</taxon>
    </lineage>
</organism>
<dbReference type="RefSeq" id="WP_188025748.1">
    <property type="nucleotide sequence ID" value="NZ_JACHGR010000002.1"/>
</dbReference>
<dbReference type="GO" id="GO:0016020">
    <property type="term" value="C:membrane"/>
    <property type="evidence" value="ECO:0007669"/>
    <property type="project" value="UniProtKB-SubCell"/>
</dbReference>
<evidence type="ECO:0000256" key="5">
    <source>
        <dbReference type="ARBA" id="ARBA00022927"/>
    </source>
</evidence>
<keyword evidence="10" id="KW-1185">Reference proteome</keyword>
<protein>
    <submittedName>
        <fullName evidence="9">Sec-independent protein translocase protein TatB</fullName>
    </submittedName>
</protein>
<dbReference type="PANTHER" id="PTHR33162">
    <property type="entry name" value="SEC-INDEPENDENT PROTEIN TRANSLOCASE PROTEIN TATA, CHLOROPLASTIC"/>
    <property type="match status" value="1"/>
</dbReference>
<evidence type="ECO:0000256" key="3">
    <source>
        <dbReference type="ARBA" id="ARBA00022475"/>
    </source>
</evidence>
<dbReference type="AlphaFoldDB" id="A0A841G7R0"/>
<evidence type="ECO:0000256" key="6">
    <source>
        <dbReference type="ARBA" id="ARBA00022989"/>
    </source>
</evidence>
<evidence type="ECO:0000256" key="1">
    <source>
        <dbReference type="ARBA" id="ARBA00004167"/>
    </source>
</evidence>
<reference evidence="9 10" key="1">
    <citation type="submission" date="2020-08" db="EMBL/GenBank/DDBJ databases">
        <title>Genomic Encyclopedia of Type Strains, Phase IV (KMG-IV): sequencing the most valuable type-strain genomes for metagenomic binning, comparative biology and taxonomic classification.</title>
        <authorList>
            <person name="Goeker M."/>
        </authorList>
    </citation>
    <scope>NUCLEOTIDE SEQUENCE [LARGE SCALE GENOMIC DNA]</scope>
    <source>
        <strain evidence="9 10">DSM 22975</strain>
    </source>
</reference>
<keyword evidence="8" id="KW-0472">Membrane</keyword>
<dbReference type="EMBL" id="JACHGR010000002">
    <property type="protein sequence ID" value="MBB6054958.1"/>
    <property type="molecule type" value="Genomic_DNA"/>
</dbReference>
<dbReference type="NCBIfam" id="TIGR01410">
    <property type="entry name" value="tatB"/>
    <property type="match status" value="1"/>
</dbReference>
<evidence type="ECO:0000256" key="4">
    <source>
        <dbReference type="ARBA" id="ARBA00022692"/>
    </source>
</evidence>
<keyword evidence="4" id="KW-0812">Transmembrane</keyword>
<keyword evidence="3" id="KW-1003">Cell membrane</keyword>
<comment type="caution">
    <text evidence="9">The sequence shown here is derived from an EMBL/GenBank/DDBJ whole genome shotgun (WGS) entry which is preliminary data.</text>
</comment>
<evidence type="ECO:0000256" key="8">
    <source>
        <dbReference type="ARBA" id="ARBA00023136"/>
    </source>
</evidence>
<name>A0A841G7R0_9GAMM</name>
<dbReference type="Proteomes" id="UP000585721">
    <property type="component" value="Unassembled WGS sequence"/>
</dbReference>
<keyword evidence="2" id="KW-0813">Transport</keyword>
<evidence type="ECO:0000313" key="9">
    <source>
        <dbReference type="EMBL" id="MBB6054958.1"/>
    </source>
</evidence>
<dbReference type="GO" id="GO:0008320">
    <property type="term" value="F:protein transmembrane transporter activity"/>
    <property type="evidence" value="ECO:0007669"/>
    <property type="project" value="InterPro"/>
</dbReference>
<gene>
    <name evidence="9" type="ORF">HNR75_000830</name>
</gene>
<evidence type="ECO:0000313" key="10">
    <source>
        <dbReference type="Proteomes" id="UP000585721"/>
    </source>
</evidence>
<sequence>MFEIGFSEMVLVCVIALLVLGPEKLPGAVRQVARFIKKIRAMADAASKELQRELPIDELRRDLNSELSAISSKSGSDKNE</sequence>
<comment type="subcellular location">
    <subcellularLocation>
        <location evidence="1">Membrane</location>
        <topology evidence="1">Single-pass membrane protein</topology>
    </subcellularLocation>
</comment>
<dbReference type="Gene3D" id="1.20.5.3310">
    <property type="match status" value="1"/>
</dbReference>